<feature type="region of interest" description="Disordered" evidence="4">
    <location>
        <begin position="598"/>
        <end position="625"/>
    </location>
</feature>
<keyword evidence="7" id="KW-1185">Reference proteome</keyword>
<organism evidence="6 7">
    <name type="scientific">Littorina saxatilis</name>
    <dbReference type="NCBI Taxonomy" id="31220"/>
    <lineage>
        <taxon>Eukaryota</taxon>
        <taxon>Metazoa</taxon>
        <taxon>Spiralia</taxon>
        <taxon>Lophotrochozoa</taxon>
        <taxon>Mollusca</taxon>
        <taxon>Gastropoda</taxon>
        <taxon>Caenogastropoda</taxon>
        <taxon>Littorinimorpha</taxon>
        <taxon>Littorinoidea</taxon>
        <taxon>Littorinidae</taxon>
        <taxon>Littorina</taxon>
    </lineage>
</organism>
<dbReference type="PANTHER" id="PTHR46963:SF2">
    <property type="match status" value="1"/>
</dbReference>
<keyword evidence="3" id="KW-0832">Ubl conjugation</keyword>
<feature type="compositionally biased region" description="Basic and acidic residues" evidence="4">
    <location>
        <begin position="473"/>
        <end position="483"/>
    </location>
</feature>
<evidence type="ECO:0000259" key="5">
    <source>
        <dbReference type="Pfam" id="PF12012"/>
    </source>
</evidence>
<keyword evidence="2" id="KW-0597">Phosphoprotein</keyword>
<feature type="compositionally biased region" description="Low complexity" evidence="4">
    <location>
        <begin position="611"/>
        <end position="625"/>
    </location>
</feature>
<evidence type="ECO:0000256" key="2">
    <source>
        <dbReference type="ARBA" id="ARBA00022553"/>
    </source>
</evidence>
<feature type="compositionally biased region" description="Polar residues" evidence="4">
    <location>
        <begin position="460"/>
        <end position="472"/>
    </location>
</feature>
<reference evidence="6 7" key="1">
    <citation type="submission" date="2024-02" db="EMBL/GenBank/DDBJ databases">
        <title>Chromosome-scale genome assembly of the rough periwinkle Littorina saxatilis.</title>
        <authorList>
            <person name="De Jode A."/>
            <person name="Faria R."/>
            <person name="Formenti G."/>
            <person name="Sims Y."/>
            <person name="Smith T.P."/>
            <person name="Tracey A."/>
            <person name="Wood J.M.D."/>
            <person name="Zagrodzka Z.B."/>
            <person name="Johannesson K."/>
            <person name="Butlin R.K."/>
            <person name="Leder E.H."/>
        </authorList>
    </citation>
    <scope>NUCLEOTIDE SEQUENCE [LARGE SCALE GENOMIC DNA]</scope>
    <source>
        <strain evidence="6">Snail1</strain>
        <tissue evidence="6">Muscle</tissue>
    </source>
</reference>
<sequence>MMDNQKTECGGARDGDDGEKEPSSSQHADDRTNSDPSYVRETLGSDQPHTTEDQDETVDVKMDVKSLCQPGDAAKTFDQMDLSLLRSPSLRTDPMQQFANSAIVSGSENRNTHRKTGADMRILATYMRSLNEMRAPETIPPTDLDKYLSSFFLVVRKTDGSEYEPCSLRAMLASIERYLRQKNYPSSLTRDSEFSNMRNVLKLKQQMLRSLGKGQKTIAEVPQTACIREGKITRLFQSHEMGPYNPNSVIFSLCFFFCMYLKLRKSTEHKKLLWGDIILCQDYNNREYLTFSPQMLSRIHASQRLNHRLANARVWAEPDVPERDPVALYKFYAQKRPLSMTQPYAPFYLGLNLVNPLAGQSWYRPAAMGINKLNEMVRQIRDLTGLKASNDTSPLQYLAPSGAQDMLPLMSEFSNASSDPSSSRDGHNLDTSDFDGREITPNGSPQLTIDVDEGGGEAVSASTSFDQPLSLTRESDSSDEHSMKSPSTGRHLDKSEASPSFSTVTGHADEGDVFQHQVATMNVAKARELLAQSSELAFSDDDDDDDPDDFIGVEQAKELLTDIIQRMDIKDMMVFDRWLKCMTIARDSFSGQIVCKDPKRGSATNAHRHSTFNNNDETNNESSANENTNMNILLNISLTPTAMRGQGPVTVQATTISASDLSAMSAFPSQQSDVHTSGNGAEYCNGSSDSPLDLALSSMRGGSSSASDSHRTSRVSSSSGVNYKHSASSAAGPECSPAKQRRPPYNSVYNHHQPAYSRAAANHSAAAAVVSGVRRSSGQYEGSRRKLNPAFLTHIKPRVSDSDTGGRTGRLLMSSTAELDENVTLAHSNSVDDEDLVHVLNLKQEVE</sequence>
<evidence type="ECO:0000313" key="6">
    <source>
        <dbReference type="EMBL" id="KAK7107319.1"/>
    </source>
</evidence>
<dbReference type="Pfam" id="PF12012">
    <property type="entry name" value="DUF3504"/>
    <property type="match status" value="1"/>
</dbReference>
<feature type="compositionally biased region" description="Low complexity" evidence="4">
    <location>
        <begin position="412"/>
        <end position="421"/>
    </location>
</feature>
<evidence type="ECO:0000256" key="3">
    <source>
        <dbReference type="ARBA" id="ARBA00022843"/>
    </source>
</evidence>
<gene>
    <name evidence="6" type="ORF">V1264_015266</name>
</gene>
<keyword evidence="1" id="KW-1017">Isopeptide bond</keyword>
<evidence type="ECO:0000256" key="4">
    <source>
        <dbReference type="SAM" id="MobiDB-lite"/>
    </source>
</evidence>
<protein>
    <recommendedName>
        <fullName evidence="5">ZMYM2-like/QRICH1 C-terminal domain-containing protein</fullName>
    </recommendedName>
</protein>
<dbReference type="EMBL" id="JBAMIC010000004">
    <property type="protein sequence ID" value="KAK7107319.1"/>
    <property type="molecule type" value="Genomic_DNA"/>
</dbReference>
<feature type="region of interest" description="Disordered" evidence="4">
    <location>
        <begin position="412"/>
        <end position="507"/>
    </location>
</feature>
<evidence type="ECO:0000313" key="7">
    <source>
        <dbReference type="Proteomes" id="UP001374579"/>
    </source>
</evidence>
<proteinExistence type="predicted"/>
<feature type="compositionally biased region" description="Basic and acidic residues" evidence="4">
    <location>
        <begin position="422"/>
        <end position="438"/>
    </location>
</feature>
<feature type="region of interest" description="Disordered" evidence="4">
    <location>
        <begin position="1"/>
        <end position="58"/>
    </location>
</feature>
<dbReference type="InterPro" id="IPR042838">
    <property type="entry name" value="KIAA1958"/>
</dbReference>
<feature type="domain" description="ZMYM2-like/QRICH1 C-terminal" evidence="5">
    <location>
        <begin position="235"/>
        <end position="380"/>
    </location>
</feature>
<accession>A0AAN9BLT9</accession>
<dbReference type="AlphaFoldDB" id="A0AAN9BLT9"/>
<feature type="compositionally biased region" description="Polar residues" evidence="4">
    <location>
        <begin position="667"/>
        <end position="679"/>
    </location>
</feature>
<name>A0AAN9BLT9_9CAEN</name>
<evidence type="ECO:0000256" key="1">
    <source>
        <dbReference type="ARBA" id="ARBA00022499"/>
    </source>
</evidence>
<dbReference type="InterPro" id="IPR021893">
    <property type="entry name" value="ZMYM2-like_C"/>
</dbReference>
<dbReference type="Proteomes" id="UP001374579">
    <property type="component" value="Unassembled WGS sequence"/>
</dbReference>
<dbReference type="PANTHER" id="PTHR46963">
    <property type="entry name" value="SIMILAR TO RIKEN CDNA E130308A19"/>
    <property type="match status" value="1"/>
</dbReference>
<comment type="caution">
    <text evidence="6">The sequence shown here is derived from an EMBL/GenBank/DDBJ whole genome shotgun (WGS) entry which is preliminary data.</text>
</comment>
<feature type="compositionally biased region" description="Low complexity" evidence="4">
    <location>
        <begin position="687"/>
        <end position="707"/>
    </location>
</feature>
<feature type="region of interest" description="Disordered" evidence="4">
    <location>
        <begin position="667"/>
        <end position="750"/>
    </location>
</feature>